<evidence type="ECO:0000256" key="2">
    <source>
        <dbReference type="ARBA" id="ARBA00023264"/>
    </source>
</evidence>
<keyword evidence="1" id="KW-0443">Lipid metabolism</keyword>
<dbReference type="Gene3D" id="3.30.200.20">
    <property type="entry name" value="Phosphorylase Kinase, domain 1"/>
    <property type="match status" value="1"/>
</dbReference>
<comment type="similarity">
    <text evidence="4">Belongs to the choline/ethanolamine kinase family.</text>
</comment>
<keyword evidence="1" id="KW-0444">Lipid biosynthesis</keyword>
<comment type="caution">
    <text evidence="6">The sequence shown here is derived from an EMBL/GenBank/DDBJ whole genome shotgun (WGS) entry which is preliminary data.</text>
</comment>
<keyword evidence="1" id="KW-0594">Phospholipid biosynthesis</keyword>
<dbReference type="EMBL" id="CAJOAZ010031286">
    <property type="protein sequence ID" value="CAF4439192.1"/>
    <property type="molecule type" value="Genomic_DNA"/>
</dbReference>
<dbReference type="GO" id="GO:0004305">
    <property type="term" value="F:ethanolamine kinase activity"/>
    <property type="evidence" value="ECO:0007669"/>
    <property type="project" value="UniProtKB-EC"/>
</dbReference>
<evidence type="ECO:0000313" key="7">
    <source>
        <dbReference type="Proteomes" id="UP000663844"/>
    </source>
</evidence>
<name>A0A820RIR3_9BILA</name>
<protein>
    <recommendedName>
        <fullName evidence="5">ethanolamine kinase</fullName>
        <ecNumber evidence="5">2.7.1.82</ecNumber>
    </recommendedName>
</protein>
<gene>
    <name evidence="6" type="ORF">OXD698_LOCUS53711</name>
</gene>
<dbReference type="Proteomes" id="UP000663844">
    <property type="component" value="Unassembled WGS sequence"/>
</dbReference>
<dbReference type="PANTHER" id="PTHR22603:SF66">
    <property type="entry name" value="ETHANOLAMINE KINASE"/>
    <property type="match status" value="1"/>
</dbReference>
<sequence length="116" mass="13199">MSFSSPPHENIELSSDKNDDVESTALHLVLNSLKTNWTNPSIKRLTDGLSNNLFAILPSSKESDNKKDRGVIVKIYGNNSDLIVDRKEEIRFMLHLAQFQMASRILLTFNNGFIYE</sequence>
<evidence type="ECO:0000313" key="6">
    <source>
        <dbReference type="EMBL" id="CAF4439192.1"/>
    </source>
</evidence>
<evidence type="ECO:0000256" key="4">
    <source>
        <dbReference type="ARBA" id="ARBA00038211"/>
    </source>
</evidence>
<dbReference type="GO" id="GO:0006646">
    <property type="term" value="P:phosphatidylethanolamine biosynthetic process"/>
    <property type="evidence" value="ECO:0007669"/>
    <property type="project" value="TreeGrafter"/>
</dbReference>
<keyword evidence="2" id="KW-1208">Phospholipid metabolism</keyword>
<dbReference type="InterPro" id="IPR011009">
    <property type="entry name" value="Kinase-like_dom_sf"/>
</dbReference>
<evidence type="ECO:0000256" key="1">
    <source>
        <dbReference type="ARBA" id="ARBA00023209"/>
    </source>
</evidence>
<evidence type="ECO:0000256" key="3">
    <source>
        <dbReference type="ARBA" id="ARBA00037883"/>
    </source>
</evidence>
<dbReference type="PANTHER" id="PTHR22603">
    <property type="entry name" value="CHOLINE/ETHANOALAMINE KINASE"/>
    <property type="match status" value="1"/>
</dbReference>
<proteinExistence type="inferred from homology"/>
<dbReference type="Pfam" id="PF01633">
    <property type="entry name" value="Choline_kinase"/>
    <property type="match status" value="1"/>
</dbReference>
<evidence type="ECO:0000256" key="5">
    <source>
        <dbReference type="ARBA" id="ARBA00038874"/>
    </source>
</evidence>
<dbReference type="EC" id="2.7.1.82" evidence="5"/>
<accession>A0A820RIR3</accession>
<dbReference type="SUPFAM" id="SSF56112">
    <property type="entry name" value="Protein kinase-like (PK-like)"/>
    <property type="match status" value="1"/>
</dbReference>
<feature type="non-terminal residue" evidence="6">
    <location>
        <position position="116"/>
    </location>
</feature>
<comment type="pathway">
    <text evidence="3">Phospholipid metabolism; phosphatidylethanolamine biosynthesis; phosphatidylethanolamine from ethanolamine: step 1/3.</text>
</comment>
<reference evidence="6" key="1">
    <citation type="submission" date="2021-02" db="EMBL/GenBank/DDBJ databases">
        <authorList>
            <person name="Nowell W R."/>
        </authorList>
    </citation>
    <scope>NUCLEOTIDE SEQUENCE</scope>
</reference>
<organism evidence="6 7">
    <name type="scientific">Adineta steineri</name>
    <dbReference type="NCBI Taxonomy" id="433720"/>
    <lineage>
        <taxon>Eukaryota</taxon>
        <taxon>Metazoa</taxon>
        <taxon>Spiralia</taxon>
        <taxon>Gnathifera</taxon>
        <taxon>Rotifera</taxon>
        <taxon>Eurotatoria</taxon>
        <taxon>Bdelloidea</taxon>
        <taxon>Adinetida</taxon>
        <taxon>Adinetidae</taxon>
        <taxon>Adineta</taxon>
    </lineage>
</organism>
<dbReference type="AlphaFoldDB" id="A0A820RIR3"/>
<dbReference type="GO" id="GO:0005737">
    <property type="term" value="C:cytoplasm"/>
    <property type="evidence" value="ECO:0007669"/>
    <property type="project" value="TreeGrafter"/>
</dbReference>